<dbReference type="InterPro" id="IPR029063">
    <property type="entry name" value="SAM-dependent_MTases_sf"/>
</dbReference>
<evidence type="ECO:0000313" key="3">
    <source>
        <dbReference type="Proteomes" id="UP000679213"/>
    </source>
</evidence>
<dbReference type="SUPFAM" id="SSF46785">
    <property type="entry name" value="Winged helix' DNA-binding domain"/>
    <property type="match status" value="1"/>
</dbReference>
<feature type="domain" description="N(4)-bis(aminopropyl)spermidine synthase C-terminal" evidence="1">
    <location>
        <begin position="133"/>
        <end position="382"/>
    </location>
</feature>
<dbReference type="SUPFAM" id="SSF53335">
    <property type="entry name" value="S-adenosyl-L-methionine-dependent methyltransferases"/>
    <property type="match status" value="1"/>
</dbReference>
<dbReference type="RefSeq" id="WP_214400266.1">
    <property type="nucleotide sequence ID" value="NZ_LR792632.1"/>
</dbReference>
<proteinExistence type="predicted"/>
<name>A0A8D6PPX7_9EURY</name>
<accession>A0A8D6PPX7</accession>
<dbReference type="GeneID" id="65883165"/>
<sequence>MKVIGKIGKGVKKIKEDDLEELKYNLLLDYISKKVDISEGKRAVEDIIRVIYRHQPISTKKIAQKTKLPLPIVAKVRTILEREKLLKRCEKGAELTEKGLKFAENVLKLKYKKSLTCKTCKGRGIVLDEFFEEILNKVKIWSKKRPVVDTSLDQSFATPETSTYRAALMYERGDLEGKNILFVGDDDLTSLPTALTNMAENIVVVDIDERILKLIEKFAEKENVNIKTVKYDLRNPLPEELKEKFDVISTDPPYTVDGLKLFLSRGIEGLGNEGVAYLSYSHKPIEEWLLIQKAITDMGFVISELIPNFNYYEGSEIIANTTFISRLIGKDLKVNIGDINKIYTGLVKPVIRYYKCLKCGKIYKVGDKIKKVEDLVCECGSKKFKMIKREKIKNQNE</sequence>
<dbReference type="CDD" id="cd02440">
    <property type="entry name" value="AdoMet_MTases"/>
    <property type="match status" value="1"/>
</dbReference>
<dbReference type="Gene3D" id="3.40.50.150">
    <property type="entry name" value="Vaccinia Virus protein VP39"/>
    <property type="match status" value="1"/>
</dbReference>
<dbReference type="PIRSF" id="PIRSF005895">
    <property type="entry name" value="UCP005895_mtase"/>
    <property type="match status" value="1"/>
</dbReference>
<reference evidence="2 3" key="1">
    <citation type="submission" date="2020-04" db="EMBL/GenBank/DDBJ databases">
        <authorList>
            <consortium name="Genoscope - CEA"/>
            <person name="William W."/>
        </authorList>
    </citation>
    <scope>NUCLEOTIDE SEQUENCE [LARGE SCALE GENOMIC DNA]</scope>
    <source>
        <strain evidence="2 3">SG7</strain>
    </source>
</reference>
<dbReference type="Pfam" id="PF01861">
    <property type="entry name" value="BpsA_C"/>
    <property type="match status" value="1"/>
</dbReference>
<dbReference type="AlphaFoldDB" id="A0A8D6PPX7"/>
<dbReference type="PANTHER" id="PTHR23290:SF0">
    <property type="entry name" value="RRNA N6-ADENOSINE-METHYLTRANSFERASE METTL5"/>
    <property type="match status" value="1"/>
</dbReference>
<keyword evidence="3" id="KW-1185">Reference proteome</keyword>
<dbReference type="InterPro" id="IPR014435">
    <property type="entry name" value="BpsA"/>
</dbReference>
<dbReference type="PANTHER" id="PTHR23290">
    <property type="entry name" value="RRNA N6-ADENOSINE-METHYLTRANSFERASE METTL5"/>
    <property type="match status" value="1"/>
</dbReference>
<evidence type="ECO:0000259" key="1">
    <source>
        <dbReference type="Pfam" id="PF01861"/>
    </source>
</evidence>
<dbReference type="InterPro" id="IPR036390">
    <property type="entry name" value="WH_DNA-bd_sf"/>
</dbReference>
<dbReference type="InterPro" id="IPR002723">
    <property type="entry name" value="BpsA_C"/>
</dbReference>
<dbReference type="Proteomes" id="UP000679213">
    <property type="component" value="Chromosome I"/>
</dbReference>
<dbReference type="EMBL" id="LR792632">
    <property type="protein sequence ID" value="CAB3287730.1"/>
    <property type="molecule type" value="Genomic_DNA"/>
</dbReference>
<protein>
    <submittedName>
        <fullName evidence="2">DUF43 domain-containing protein</fullName>
    </submittedName>
</protein>
<dbReference type="InterPro" id="IPR051720">
    <property type="entry name" value="rRNA_MeTrfase/Polyamine_Synth"/>
</dbReference>
<dbReference type="GO" id="GO:0006596">
    <property type="term" value="P:polyamine biosynthetic process"/>
    <property type="evidence" value="ECO:0007669"/>
    <property type="project" value="InterPro"/>
</dbReference>
<gene>
    <name evidence="2" type="ORF">MLAUSG7_0362</name>
</gene>
<dbReference type="GO" id="GO:0016765">
    <property type="term" value="F:transferase activity, transferring alkyl or aryl (other than methyl) groups"/>
    <property type="evidence" value="ECO:0007669"/>
    <property type="project" value="InterPro"/>
</dbReference>
<dbReference type="InterPro" id="IPR036388">
    <property type="entry name" value="WH-like_DNA-bd_sf"/>
</dbReference>
<dbReference type="KEGG" id="mesg:MLAUSG7_0362"/>
<evidence type="ECO:0000313" key="2">
    <source>
        <dbReference type="EMBL" id="CAB3287730.1"/>
    </source>
</evidence>
<dbReference type="Gene3D" id="1.10.10.10">
    <property type="entry name" value="Winged helix-like DNA-binding domain superfamily/Winged helix DNA-binding domain"/>
    <property type="match status" value="1"/>
</dbReference>
<organism evidence="2 3">
    <name type="scientific">Methanocaldococcus lauensis</name>
    <dbReference type="NCBI Taxonomy" id="2546128"/>
    <lineage>
        <taxon>Archaea</taxon>
        <taxon>Methanobacteriati</taxon>
        <taxon>Methanobacteriota</taxon>
        <taxon>Methanomada group</taxon>
        <taxon>Methanococci</taxon>
        <taxon>Methanococcales</taxon>
        <taxon>Methanocaldococcaceae</taxon>
        <taxon>Methanocaldococcus</taxon>
    </lineage>
</organism>